<dbReference type="Gene3D" id="2.40.170.20">
    <property type="entry name" value="TonB-dependent receptor, beta-barrel domain"/>
    <property type="match status" value="1"/>
</dbReference>
<evidence type="ECO:0000259" key="14">
    <source>
        <dbReference type="Pfam" id="PF00593"/>
    </source>
</evidence>
<evidence type="ECO:0000256" key="12">
    <source>
        <dbReference type="PROSITE-ProRule" id="PRU10143"/>
    </source>
</evidence>
<keyword evidence="16" id="KW-0675">Receptor</keyword>
<dbReference type="PANTHER" id="PTHR32552">
    <property type="entry name" value="FERRICHROME IRON RECEPTOR-RELATED"/>
    <property type="match status" value="1"/>
</dbReference>
<keyword evidence="9 11" id="KW-0472">Membrane</keyword>
<dbReference type="AlphaFoldDB" id="A0A2W5KI15"/>
<gene>
    <name evidence="16" type="ORF">DI564_08810</name>
</gene>
<dbReference type="InterPro" id="IPR000531">
    <property type="entry name" value="Beta-barrel_TonB"/>
</dbReference>
<evidence type="ECO:0000256" key="5">
    <source>
        <dbReference type="ARBA" id="ARBA00022692"/>
    </source>
</evidence>
<evidence type="ECO:0000256" key="1">
    <source>
        <dbReference type="ARBA" id="ARBA00004571"/>
    </source>
</evidence>
<dbReference type="InterPro" id="IPR039426">
    <property type="entry name" value="TonB-dep_rcpt-like"/>
</dbReference>
<dbReference type="InterPro" id="IPR036942">
    <property type="entry name" value="Beta-barrel_TonB_sf"/>
</dbReference>
<dbReference type="Pfam" id="PF00593">
    <property type="entry name" value="TonB_dep_Rec_b-barrel"/>
    <property type="match status" value="1"/>
</dbReference>
<keyword evidence="4" id="KW-0410">Iron transport</keyword>
<evidence type="ECO:0000256" key="9">
    <source>
        <dbReference type="ARBA" id="ARBA00023136"/>
    </source>
</evidence>
<dbReference type="GO" id="GO:0006826">
    <property type="term" value="P:iron ion transport"/>
    <property type="evidence" value="ECO:0007669"/>
    <property type="project" value="UniProtKB-KW"/>
</dbReference>
<accession>A0A2W5KI15</accession>
<evidence type="ECO:0000313" key="17">
    <source>
        <dbReference type="Proteomes" id="UP000249046"/>
    </source>
</evidence>
<keyword evidence="2 11" id="KW-0813">Transport</keyword>
<name>A0A2W5KI15_9GAMM</name>
<organism evidence="16 17">
    <name type="scientific">Rhodanobacter denitrificans</name>
    <dbReference type="NCBI Taxonomy" id="666685"/>
    <lineage>
        <taxon>Bacteria</taxon>
        <taxon>Pseudomonadati</taxon>
        <taxon>Pseudomonadota</taxon>
        <taxon>Gammaproteobacteria</taxon>
        <taxon>Lysobacterales</taxon>
        <taxon>Rhodanobacteraceae</taxon>
        <taxon>Rhodanobacter</taxon>
    </lineage>
</organism>
<evidence type="ECO:0000256" key="7">
    <source>
        <dbReference type="ARBA" id="ARBA00023065"/>
    </source>
</evidence>
<evidence type="ECO:0000256" key="13">
    <source>
        <dbReference type="RuleBase" id="RU003357"/>
    </source>
</evidence>
<feature type="domain" description="TonB-dependent receptor plug" evidence="15">
    <location>
        <begin position="80"/>
        <end position="190"/>
    </location>
</feature>
<evidence type="ECO:0000313" key="16">
    <source>
        <dbReference type="EMBL" id="PZQ15424.1"/>
    </source>
</evidence>
<keyword evidence="7" id="KW-0406">Ion transport</keyword>
<proteinExistence type="inferred from homology"/>
<protein>
    <submittedName>
        <fullName evidence="16">TonB-dependent receptor</fullName>
    </submittedName>
</protein>
<dbReference type="InterPro" id="IPR010916">
    <property type="entry name" value="TonB_box_CS"/>
</dbReference>
<keyword evidence="5 11" id="KW-0812">Transmembrane</keyword>
<reference evidence="16 17" key="1">
    <citation type="submission" date="2017-08" db="EMBL/GenBank/DDBJ databases">
        <title>Infants hospitalized years apart are colonized by the same room-sourced microbial strains.</title>
        <authorList>
            <person name="Brooks B."/>
            <person name="Olm M.R."/>
            <person name="Firek B.A."/>
            <person name="Baker R."/>
            <person name="Thomas B.C."/>
            <person name="Morowitz M.J."/>
            <person name="Banfield J.F."/>
        </authorList>
    </citation>
    <scope>NUCLEOTIDE SEQUENCE [LARGE SCALE GENOMIC DNA]</scope>
    <source>
        <strain evidence="16">S2_005_003_R2_42</strain>
    </source>
</reference>
<dbReference type="GO" id="GO:0009279">
    <property type="term" value="C:cell outer membrane"/>
    <property type="evidence" value="ECO:0007669"/>
    <property type="project" value="UniProtKB-SubCell"/>
</dbReference>
<dbReference type="PANTHER" id="PTHR32552:SF81">
    <property type="entry name" value="TONB-DEPENDENT OUTER MEMBRANE RECEPTOR"/>
    <property type="match status" value="1"/>
</dbReference>
<comment type="similarity">
    <text evidence="11 13">Belongs to the TonB-dependent receptor family.</text>
</comment>
<dbReference type="Pfam" id="PF07715">
    <property type="entry name" value="Plug"/>
    <property type="match status" value="1"/>
</dbReference>
<keyword evidence="10 11" id="KW-0998">Cell outer membrane</keyword>
<dbReference type="CDD" id="cd01347">
    <property type="entry name" value="ligand_gated_channel"/>
    <property type="match status" value="1"/>
</dbReference>
<evidence type="ECO:0000256" key="11">
    <source>
        <dbReference type="PROSITE-ProRule" id="PRU01360"/>
    </source>
</evidence>
<comment type="caution">
    <text evidence="16">The sequence shown here is derived from an EMBL/GenBank/DDBJ whole genome shotgun (WGS) entry which is preliminary data.</text>
</comment>
<dbReference type="PROSITE" id="PS52016">
    <property type="entry name" value="TONB_DEPENDENT_REC_3"/>
    <property type="match status" value="1"/>
</dbReference>
<sequence>MSPAHRRFIPVAAFQPSPRRLQSMNATRPFRPLRRRPLTAAIALLLGGAYLPAAAQEAEADDGTQLDTVVVSATRRDESLQDVPINVTAVSGQEIERQGLKDLADLVRAVPGLYLVDQGGRDSNLLTVRGLNVNSLSASEGVGNDGGGVVAQYIGDIPLYLDLRLLDIDRVETLLGPQGTLYGSGTLGGAIRYLPNRPQLGQTSLEVSTGVTALSHSSGTGNETTLIGNLPVGEKGAFRAAVGYFDDPGFIDYGYLIRQPGVSNPQPDPDDPIAVSENLRREKDANFQRTLSGRLAFRYAFTDAVEANLSYFYQDQKSGGRTINHVEAFGTGRYTSASRFLEPNDRSNELLALELTADLGFATLTSASGYSKYDEDGQRDQTDLLLSFEYGYEDFPSFAAYTHERAEEKRYNQELRLVSNSEGPLDWIVGVFYNKSDLDATSAEFVPGIPEFMDIDRPDNLEYFQATYDTFTEKAVFGEIGYDLTDQWNVTVGGRWFEFKDDQKVGFALPLIDGSAPDEILLDYDPVKVSDRDHIFKFNTSYRFDERLLGYFTLSEGYRTGGSNAVPTCEDPLPPGQNVCALPNERLIKPDKTTNHEIGLRSSWFDGSLILNGALYMIDWEDIQVAGTTVNGAIPITVNAAEARSQGVELSAQARLSPNWRLTGSYTYNKAELTRDAPAIVSGEDAFDGDRLPGSPEHQANATLSYLRPLGDGMSLGIDYGVSAQSDVYTRVGLRNDGEILGGYAIHNIAANLYADRWTLRFYVRNLFDKYAETGVRNTYASIRDIEGDGTSFRLRSYYHSVLEPMRVGVSVSYTF</sequence>
<feature type="domain" description="TonB-dependent receptor-like beta-barrel" evidence="14">
    <location>
        <begin position="311"/>
        <end position="767"/>
    </location>
</feature>
<keyword evidence="8 12" id="KW-0798">TonB box</keyword>
<dbReference type="PROSITE" id="PS00430">
    <property type="entry name" value="TONB_DEPENDENT_REC_1"/>
    <property type="match status" value="1"/>
</dbReference>
<keyword evidence="3 11" id="KW-1134">Transmembrane beta strand</keyword>
<evidence type="ECO:0000256" key="2">
    <source>
        <dbReference type="ARBA" id="ARBA00022448"/>
    </source>
</evidence>
<feature type="short sequence motif" description="TonB box" evidence="12">
    <location>
        <begin position="68"/>
        <end position="74"/>
    </location>
</feature>
<evidence type="ECO:0000256" key="3">
    <source>
        <dbReference type="ARBA" id="ARBA00022452"/>
    </source>
</evidence>
<evidence type="ECO:0000259" key="15">
    <source>
        <dbReference type="Pfam" id="PF07715"/>
    </source>
</evidence>
<dbReference type="SUPFAM" id="SSF56935">
    <property type="entry name" value="Porins"/>
    <property type="match status" value="1"/>
</dbReference>
<evidence type="ECO:0000256" key="6">
    <source>
        <dbReference type="ARBA" id="ARBA00023004"/>
    </source>
</evidence>
<comment type="subcellular location">
    <subcellularLocation>
        <location evidence="1 11">Cell outer membrane</location>
        <topology evidence="1 11">Multi-pass membrane protein</topology>
    </subcellularLocation>
</comment>
<dbReference type="EMBL" id="QFPO01000006">
    <property type="protein sequence ID" value="PZQ15424.1"/>
    <property type="molecule type" value="Genomic_DNA"/>
</dbReference>
<dbReference type="Proteomes" id="UP000249046">
    <property type="component" value="Unassembled WGS sequence"/>
</dbReference>
<evidence type="ECO:0000256" key="10">
    <source>
        <dbReference type="ARBA" id="ARBA00023237"/>
    </source>
</evidence>
<dbReference type="InterPro" id="IPR012910">
    <property type="entry name" value="Plug_dom"/>
</dbReference>
<evidence type="ECO:0000256" key="4">
    <source>
        <dbReference type="ARBA" id="ARBA00022496"/>
    </source>
</evidence>
<evidence type="ECO:0000256" key="8">
    <source>
        <dbReference type="ARBA" id="ARBA00023077"/>
    </source>
</evidence>
<keyword evidence="6" id="KW-0408">Iron</keyword>